<evidence type="ECO:0000256" key="1">
    <source>
        <dbReference type="SAM" id="MobiDB-lite"/>
    </source>
</evidence>
<dbReference type="CDD" id="cd11304">
    <property type="entry name" value="Cadherin_repeat"/>
    <property type="match status" value="1"/>
</dbReference>
<evidence type="ECO:0000313" key="3">
    <source>
        <dbReference type="EMBL" id="SAM56944.1"/>
    </source>
</evidence>
<dbReference type="SMART" id="SM00710">
    <property type="entry name" value="PbH1"/>
    <property type="match status" value="8"/>
</dbReference>
<dbReference type="Proteomes" id="UP000190837">
    <property type="component" value="Unassembled WGS sequence"/>
</dbReference>
<feature type="region of interest" description="Disordered" evidence="1">
    <location>
        <begin position="137"/>
        <end position="177"/>
    </location>
</feature>
<feature type="region of interest" description="Disordered" evidence="1">
    <location>
        <begin position="1"/>
        <end position="26"/>
    </location>
</feature>
<sequence>MQYQWLRDGQPISGQTGSSYTLTRDDAGHKITVRAVYKDNAGHDENPLSEATATVTDTPAPNPPPQPNHEGKISISGEAKVGQTLTAAVSDSDGVPNNVQYQWLRDGRPISGQTGSSYTLTKDDAGHKITVRAVYKDNAGHNENPLSEATATVADSPAPNPPPQPNHTGKISISGEAKVGQTLTAAVSDDDGVPANVQYQWLRDGQPIANQTGATYQLTRDDAGHNISVKASYKDNAGHDESPLSEATATVTDTSAPNPQPQPNHEGKISISGEAKVGQTLTAAVSDDDGVPANVQYQWLRDGQPIASQTGNTYTLTRDDAGHKITARATYKDNAGHDESPLSEATAAVADTPAPNPQPNPQPNPNPNPQPNPQPNHEGKISISGEAKVGQTLTAAVADDDGVPANVQYQWLRDGQPISGQTGSSYTLTRDDAGHKISVKATYKDNAGHDESPLSEATAAVADVPAPNPQPNPQPNHEGTISITGEAKVGSDLTANISDADGVPDTGVTYQWLRDGQPITQANGKTYTLTPDDAGHKITVQATYKDNAGHDEDPTSEATASVADNANAPLMHDDFSSYPLHKTYVDNDTFGAWKVAFAGYGNVEIIDNGGGNQALQLKPMARSGETETSSAMVLGTVQTGDEFTYSGTIATPEQLRQGATPNAWETAWLVWNHSDNDHYYYFVARANGWELGKRDPAYSGGQRFMATGSESWPLAEPKNFVVTKSGNTVEISINGKVITTFTDDENPYTGGTIGLYTEDARIVADDINLTATANITGTANHGGVASINGKAATGEVLHAAISDGDGAVSNVSYQWMAAGKEISGATGETYTVTADNSGKIISVRITYTDSTGKVESVISPPTAVVDSGNDGGANQRGQVTLSGTAAVGETLTANVSDGDGLPERIQYTWLANGAAINGANGSSYTITAADVGKVISVQVYYYDKAGHEENLLSNATNAVTDTAPPPEENHAPTGSVTITGEAVVGKTLNASNDLADEDGLGNITYHWLADGKEIGTGASYTLTEAEKGKTITVKATYTDGKGTAEAVESRATNAVAEDTPPPANHEGTVAISGEAKIGNTLTAALDDKDGVDTAQAQYQWLRDGHPINGQTGNTYQLIQEDAGHKITVQATYKDNARHDESPVSEAADIPALSANHQGSVAISGEAKVGSTLTATVSDGDDFAADKVQYQWLRDDQPIDSANSSTYTLTQDDAGHKITVRATYQDNAGHDENPTSDGTDIPMPPPSGKVGEYVPKPTTDFIANVKDAEYGAKGDGQTDDTAAIQKAIDAVAEKGGGIVDIPNGTYLIDAMRQETSSYETSGLVLKSNVILRMADGTVLKSLPNDSQFASVITIKDANNAHMYGGTVVGDRSIHTGEYGEWGHGVRITNSTNVVIEKVTSKENWGDGFYVGKRGGSDIETQNITFYQVNADHNRRQGISITHGKGIKVLNSVFKDTDGTDPRAGIDIEPNKNEQVSDVELRGNTFSGNRYGIVASNHMHGGSTAVKNVTFENNIVEDNHVGILYVGVEGGTIRHNTVRQKHDMPEKYPYHHQYGIELRNGAVHPTTGVTVSDNDLYGGNVIDRQTSGNTIGTNHFKSAVYIKGIAQPGQTLTAEVYDGDYGELYRHISIKVPAKSVTSYRWYADGVEIEGAHESTYTLTEAEKGKVITVKIAYTDTAGQEETATASTDMKVGYENHAPTDITLDPRVIYGNEDEAEVGTLKAVDADKGDRFTYTVNDERFEVNGDMLRLKKGQSLDYDKVNSVTLTVTATDQMGASISKTFTAYIRAPKGMPGFDYYDLTLSANKLMEGQDGASVGKLTLRDRSVGKDYTYHVSDPRFEIVDGTLKLKAGQKINYDQEQTVAVSVTVSNSGGQTMRKTFTLHIEDDPNYPPSGNNVPPEPVDIHSATEAADALHKHDADSADNPNHSGQNSDGHGAAANHSESGDTHTATDHAQHDGAANNAAQTLGDSDAPVHLSANLNAADHAELADKSSAEILDRLGERGSDAFTFDASETPHTLTGTDGNDNLVAVGGANTLKGGEGADQFIFITQPKDGDNPALNQILDLNSGEDRIRLVTGKGETISDLQYDADSRLLSYTLHDSENRSYHNSITVNAHDGHALTQEEVLAAVSIL</sequence>
<dbReference type="GO" id="GO:0005509">
    <property type="term" value="F:calcium ion binding"/>
    <property type="evidence" value="ECO:0007669"/>
    <property type="project" value="InterPro"/>
</dbReference>
<organism evidence="3 4">
    <name type="scientific">Cardiobacterium hominis</name>
    <dbReference type="NCBI Taxonomy" id="2718"/>
    <lineage>
        <taxon>Bacteria</taxon>
        <taxon>Pseudomonadati</taxon>
        <taxon>Pseudomonadota</taxon>
        <taxon>Gammaproteobacteria</taxon>
        <taxon>Cardiobacteriales</taxon>
        <taxon>Cardiobacteriaceae</taxon>
        <taxon>Cardiobacterium</taxon>
    </lineage>
</organism>
<proteinExistence type="predicted"/>
<dbReference type="PANTHER" id="PTHR34403:SF14">
    <property type="entry name" value="OS05G0225800 PROTEIN"/>
    <property type="match status" value="1"/>
</dbReference>
<evidence type="ECO:0000259" key="2">
    <source>
        <dbReference type="PROSITE" id="PS50835"/>
    </source>
</evidence>
<dbReference type="InterPro" id="IPR012334">
    <property type="entry name" value="Pectin_lyas_fold"/>
</dbReference>
<evidence type="ECO:0000313" key="4">
    <source>
        <dbReference type="Proteomes" id="UP000190837"/>
    </source>
</evidence>
<dbReference type="Gene3D" id="2.60.40.2700">
    <property type="match status" value="11"/>
</dbReference>
<feature type="compositionally biased region" description="Basic and acidic residues" evidence="1">
    <location>
        <begin position="232"/>
        <end position="242"/>
    </location>
</feature>
<dbReference type="SUPFAM" id="SSF49313">
    <property type="entry name" value="Cadherin-like"/>
    <property type="match status" value="1"/>
</dbReference>
<feature type="compositionally biased region" description="Polar residues" evidence="1">
    <location>
        <begin position="1921"/>
        <end position="1931"/>
    </location>
</feature>
<dbReference type="InterPro" id="IPR006626">
    <property type="entry name" value="PbH1"/>
</dbReference>
<dbReference type="EC" id="3.2.1.73" evidence="3"/>
<dbReference type="GO" id="GO:0042972">
    <property type="term" value="F:licheninase activity"/>
    <property type="evidence" value="ECO:0007669"/>
    <property type="project" value="UniProtKB-EC"/>
</dbReference>
<dbReference type="InterPro" id="IPR007110">
    <property type="entry name" value="Ig-like_dom"/>
</dbReference>
<gene>
    <name evidence="3" type="ORF">CHUV0807_0056</name>
</gene>
<feature type="region of interest" description="Disordered" evidence="1">
    <location>
        <begin position="38"/>
        <end position="79"/>
    </location>
</feature>
<dbReference type="Gene3D" id="2.60.40.60">
    <property type="entry name" value="Cadherins"/>
    <property type="match status" value="1"/>
</dbReference>
<feature type="region of interest" description="Disordered" evidence="1">
    <location>
        <begin position="1882"/>
        <end position="1901"/>
    </location>
</feature>
<feature type="domain" description="Ig-like" evidence="2">
    <location>
        <begin position="159"/>
        <end position="252"/>
    </location>
</feature>
<dbReference type="PROSITE" id="PS50835">
    <property type="entry name" value="IG_LIKE"/>
    <property type="match status" value="1"/>
</dbReference>
<feature type="region of interest" description="Disordered" evidence="1">
    <location>
        <begin position="227"/>
        <end position="275"/>
    </location>
</feature>
<keyword evidence="3" id="KW-0378">Hydrolase</keyword>
<dbReference type="InterPro" id="IPR011049">
    <property type="entry name" value="Serralysin-like_metalloprot_C"/>
</dbReference>
<keyword evidence="3" id="KW-0326">Glycosidase</keyword>
<dbReference type="SUPFAM" id="SSF51126">
    <property type="entry name" value="Pectin lyase-like"/>
    <property type="match status" value="1"/>
</dbReference>
<dbReference type="Gene3D" id="2.60.120.560">
    <property type="entry name" value="Exo-inulinase, domain 1"/>
    <property type="match status" value="1"/>
</dbReference>
<dbReference type="GO" id="GO:0016020">
    <property type="term" value="C:membrane"/>
    <property type="evidence" value="ECO:0007669"/>
    <property type="project" value="InterPro"/>
</dbReference>
<feature type="compositionally biased region" description="Basic and acidic residues" evidence="1">
    <location>
        <begin position="1941"/>
        <end position="1952"/>
    </location>
</feature>
<feature type="region of interest" description="Disordered" evidence="1">
    <location>
        <begin position="350"/>
        <end position="381"/>
    </location>
</feature>
<dbReference type="SUPFAM" id="SSF51120">
    <property type="entry name" value="beta-Roll"/>
    <property type="match status" value="1"/>
</dbReference>
<accession>A0A1C3H1J6</accession>
<feature type="compositionally biased region" description="Pro residues" evidence="1">
    <location>
        <begin position="354"/>
        <end position="374"/>
    </location>
</feature>
<dbReference type="PANTHER" id="PTHR34403">
    <property type="entry name" value="TOL-PAL SYSTEM PROTEIN TOLA"/>
    <property type="match status" value="1"/>
</dbReference>
<name>A0A1C3H1J6_9GAMM</name>
<dbReference type="InterPro" id="IPR011050">
    <property type="entry name" value="Pectin_lyase_fold/virulence"/>
</dbReference>
<dbReference type="SMART" id="SM00112">
    <property type="entry name" value="CA"/>
    <property type="match status" value="2"/>
</dbReference>
<dbReference type="InterPro" id="IPR024535">
    <property type="entry name" value="RHGA/B-epi-like_pectate_lyase"/>
</dbReference>
<dbReference type="InterPro" id="IPR050972">
    <property type="entry name" value="SDr-like"/>
</dbReference>
<protein>
    <submittedName>
        <fullName evidence="3">Beta-glucanase</fullName>
        <ecNumber evidence="3">3.2.1.73</ecNumber>
    </submittedName>
</protein>
<reference evidence="4" key="1">
    <citation type="submission" date="2016-04" db="EMBL/GenBank/DDBJ databases">
        <authorList>
            <person name="Tagini F."/>
        </authorList>
    </citation>
    <scope>NUCLEOTIDE SEQUENCE [LARGE SCALE GENOMIC DNA]</scope>
    <source>
        <strain evidence="4">CHUV0807</strain>
    </source>
</reference>
<dbReference type="EMBL" id="FKLO01000004">
    <property type="protein sequence ID" value="SAM56944.1"/>
    <property type="molecule type" value="Genomic_DNA"/>
</dbReference>
<dbReference type="InterPro" id="IPR002126">
    <property type="entry name" value="Cadherin-like_dom"/>
</dbReference>
<dbReference type="Pfam" id="PF12708">
    <property type="entry name" value="Pect-lyase_RHGA_epim"/>
    <property type="match status" value="1"/>
</dbReference>
<feature type="compositionally biased region" description="Polar residues" evidence="1">
    <location>
        <begin position="245"/>
        <end position="257"/>
    </location>
</feature>
<feature type="region of interest" description="Disordered" evidence="1">
    <location>
        <begin position="1910"/>
        <end position="1952"/>
    </location>
</feature>
<dbReference type="Gene3D" id="2.160.20.10">
    <property type="entry name" value="Single-stranded right-handed beta-helix, Pectin lyase-like"/>
    <property type="match status" value="1"/>
</dbReference>
<feature type="compositionally biased region" description="Polar residues" evidence="1">
    <location>
        <begin position="12"/>
        <end position="22"/>
    </location>
</feature>
<dbReference type="InterPro" id="IPR015919">
    <property type="entry name" value="Cadherin-like_sf"/>
</dbReference>
<dbReference type="GO" id="GO:0007156">
    <property type="term" value="P:homophilic cell adhesion via plasma membrane adhesion molecules"/>
    <property type="evidence" value="ECO:0007669"/>
    <property type="project" value="InterPro"/>
</dbReference>